<proteinExistence type="predicted"/>
<dbReference type="HOGENOM" id="CLU_3320163_0_0_1"/>
<sequence length="39" mass="4273">MNINKSLQQRESCNSTVRKTLQISLQKYGTGSSSEVAGK</sequence>
<reference evidence="2" key="1">
    <citation type="journal article" date="2014" name="Microb. Cell Fact.">
        <title>Exploiting Issatchenkia orientalis SD108 for succinic acid production.</title>
        <authorList>
            <person name="Xiao H."/>
            <person name="Shao Z."/>
            <person name="Jiang Y."/>
            <person name="Dole S."/>
            <person name="Zhao H."/>
        </authorList>
    </citation>
    <scope>NUCLEOTIDE SEQUENCE [LARGE SCALE GENOMIC DNA]</scope>
    <source>
        <strain evidence="2">SD108</strain>
    </source>
</reference>
<evidence type="ECO:0000313" key="2">
    <source>
        <dbReference type="Proteomes" id="UP000029867"/>
    </source>
</evidence>
<gene>
    <name evidence="1" type="ORF">JL09_g6241</name>
</gene>
<dbReference type="AlphaFoldDB" id="A0A099NRT2"/>
<evidence type="ECO:0000313" key="1">
    <source>
        <dbReference type="EMBL" id="KGK34611.1"/>
    </source>
</evidence>
<comment type="caution">
    <text evidence="1">The sequence shown here is derived from an EMBL/GenBank/DDBJ whole genome shotgun (WGS) entry which is preliminary data.</text>
</comment>
<dbReference type="EMBL" id="JQFK01001463">
    <property type="protein sequence ID" value="KGK34611.1"/>
    <property type="molecule type" value="Genomic_DNA"/>
</dbReference>
<dbReference type="Proteomes" id="UP000029867">
    <property type="component" value="Unassembled WGS sequence"/>
</dbReference>
<protein>
    <submittedName>
        <fullName evidence="1">Uncharacterized protein</fullName>
    </submittedName>
</protein>
<name>A0A099NRT2_PICKU</name>
<organism evidence="1 2">
    <name type="scientific">Pichia kudriavzevii</name>
    <name type="common">Yeast</name>
    <name type="synonym">Issatchenkia orientalis</name>
    <dbReference type="NCBI Taxonomy" id="4909"/>
    <lineage>
        <taxon>Eukaryota</taxon>
        <taxon>Fungi</taxon>
        <taxon>Dikarya</taxon>
        <taxon>Ascomycota</taxon>
        <taxon>Saccharomycotina</taxon>
        <taxon>Pichiomycetes</taxon>
        <taxon>Pichiales</taxon>
        <taxon>Pichiaceae</taxon>
        <taxon>Pichia</taxon>
    </lineage>
</organism>
<accession>A0A099NRT2</accession>